<dbReference type="HOGENOM" id="CLU_153045_2_0_9"/>
<keyword evidence="2" id="KW-1185">Reference proteome</keyword>
<name>Q24RI9_DESHY</name>
<protein>
    <recommendedName>
        <fullName evidence="3">DUF2442 domain-containing protein</fullName>
    </recommendedName>
</protein>
<dbReference type="AlphaFoldDB" id="Q24RI9"/>
<evidence type="ECO:0000313" key="1">
    <source>
        <dbReference type="EMBL" id="BAE85353.1"/>
    </source>
</evidence>
<dbReference type="EMBL" id="AP008230">
    <property type="protein sequence ID" value="BAE85353.1"/>
    <property type="molecule type" value="Genomic_DNA"/>
</dbReference>
<dbReference type="Pfam" id="PF10387">
    <property type="entry name" value="DUF2442"/>
    <property type="match status" value="1"/>
</dbReference>
<dbReference type="eggNOG" id="COG1396">
    <property type="taxonomic scope" value="Bacteria"/>
</dbReference>
<reference evidence="1 2" key="1">
    <citation type="journal article" date="2006" name="J. Bacteriol.">
        <title>Complete genome sequence of the dehalorespiring bacterium Desulfitobacterium hafniense Y51 and comparison with Dehalococcoides ethenogenes 195.</title>
        <authorList>
            <person name="Nonaka H."/>
            <person name="Keresztes G."/>
            <person name="Shinoda Y."/>
            <person name="Ikenaga Y."/>
            <person name="Abe M."/>
            <person name="Naito K."/>
            <person name="Inatomi K."/>
            <person name="Furukawa K."/>
            <person name="Inui M."/>
            <person name="Yukawa H."/>
        </authorList>
    </citation>
    <scope>NUCLEOTIDE SEQUENCE [LARGE SCALE GENOMIC DNA]</scope>
    <source>
        <strain evidence="1 2">Y51</strain>
    </source>
</reference>
<dbReference type="STRING" id="138119.DSY3564"/>
<organism evidence="1 2">
    <name type="scientific">Desulfitobacterium hafniense (strain Y51)</name>
    <dbReference type="NCBI Taxonomy" id="138119"/>
    <lineage>
        <taxon>Bacteria</taxon>
        <taxon>Bacillati</taxon>
        <taxon>Bacillota</taxon>
        <taxon>Clostridia</taxon>
        <taxon>Eubacteriales</taxon>
        <taxon>Desulfitobacteriaceae</taxon>
        <taxon>Desulfitobacterium</taxon>
    </lineage>
</organism>
<evidence type="ECO:0008006" key="3">
    <source>
        <dbReference type="Google" id="ProtNLM"/>
    </source>
</evidence>
<sequence>MIHMVPRPKEVKALEDYCLQVFFENGETKIYDMSALLEMPFYSKLKNKSLFNTVKVKDITLEWATGQDICPDELYNNSRSF</sequence>
<dbReference type="SUPFAM" id="SSF143880">
    <property type="entry name" value="NE0471 N-terminal domain-like"/>
    <property type="match status" value="1"/>
</dbReference>
<dbReference type="Gene3D" id="3.30.2020.10">
    <property type="entry name" value="NE0471-like N-terminal domain"/>
    <property type="match status" value="1"/>
</dbReference>
<gene>
    <name evidence="1" type="ordered locus">DSY3564</name>
</gene>
<accession>Q24RI9</accession>
<dbReference type="KEGG" id="dsy:DSY3564"/>
<dbReference type="InterPro" id="IPR018841">
    <property type="entry name" value="DUF2442"/>
</dbReference>
<dbReference type="InterPro" id="IPR036782">
    <property type="entry name" value="NE0471-like_N"/>
</dbReference>
<dbReference type="Proteomes" id="UP000001946">
    <property type="component" value="Chromosome"/>
</dbReference>
<evidence type="ECO:0000313" key="2">
    <source>
        <dbReference type="Proteomes" id="UP000001946"/>
    </source>
</evidence>
<proteinExistence type="predicted"/>